<sequence length="1702" mass="187892">MTQQQAQQMINKFRQSRVQAESQAKMAEAELRETKAFEDLLPDLSQKCTAAEEAIEKAIATHEAIAASGEATSQVSSSVEETEVAVREAEKAANEASVLLQAKMNLIRRFESPKVRDYASQELQKMQQKLQSAQSKLQPLKSVRQELAQRVVAQQAVKQMEEKLAPLEQDVTAAEELAAPVSSGEATEEQQAAAEEAIQKVQDQLEALKRFFQMKKHLATAAKELDAPEKRLTEMETKLAALQDTKRQSGERQALKVLAKDADQRLHVLTEALEKVEQLQAPFSSEEELPASKALESLRVAEGPVTASGTAASIAKIFLMVKSVEVNSFSPLLAAEGQARIKEFQIQLQELAKRLADFKAKAAERKKLAYTQESERLVKKCEDLAVQVEQAVSGLADDSKLSSLPTEEIRQAQTAAAKAEDEGTLAVHQAKSALMQWQKEENAADCAQAHAELHERVNNARSAMTKHARVALSVDKRMEALQMVEEKMAKMAELEAQAAQLSDIVAKVGEADADVGLLQKAEEAVKILQWEVRSQSRHVDNQLQSRDEAQRDVAEKLRTRLSPILERVDGAQSALRTHADRALVKASGEEANKGVEDVEASIKAAVEAEEAFQKAASSSESEGATAALAALEAAIKVANSAINSTKSMLGVKRLDLKRLSPDLTASTLEELDSLQKRLDDGSTKLAQSKKVVADHQSEVQKKELDVKLKEATDLCETARQSWEKISEDMPAERMRTECRLAGTHIKKATDAVSHLDRLVASRYGEIRRLRELESDNAALAEMQGIMKQVETMKADLDKLRGQLRDVELKSAGQRLAKESAELVETLEKKMVSAPCSTDGGTVWRASEIGGAEEASVPLFDDSVDLSAAVFLKSIIEACQESLKRTNESTEALVDKLTLADDKEKVSEDKFISCLASLPELQAKEDVPLYSAEELKSAYRCLMPPRSEETQVPKAKLMDVLKKRYVCVHPITITDSLAIKGGKTVRRVSPNEALEALAEPAEDTASGLQRVRVKAEKDGKEGYVTLQAINGTTFAQPFSSHQVITLRVESSIEDMSEALNTTARLLDAKLHATKGSGPSLPDFKELRPRIASVQMGLNTMRKKLSETKRLLQSIEQSESMRKQEALDRHEAEKMTSHAKALMDVVRPKLEEVIPTAEALLEAGVTTETAEALISSEKAMQSLYEAIVDTRKQLEQDKQTVRYVRHGPLLQVWDVAAGYLNEIWTPEEKSQQLLQILQDKRKKLTADAQRAVANAIREAAQKDGLGVEAFFEKLRKEKATIPVQELSSYVGTALQASEIQLGLERYEASGFTKLGLTLLLQDYLKCIKEVAMTDLFDVKDANAKTVKKLSFGDILEVLEPAKNDEAGMTRYRCRALSDLAEGWVSLKGSAGTAFLERCAKPFLCCREELLLQGAFEATSNEAGKLHAGQVVEVLEGPRREPATECLRMKGRAVKDGKVGFITVKDAAGNDLIESIKVLVCRMGTTLTTDLDVSSSKTVRKVEIGEVFEALESAKEDEKRKLSRVKVRTWRDDKEGWVTLTGNSGTTFVEESEQHHIVKKTLPLEAGFKSGSAQIRLLEEKEVFEMLEAPKTEKKEGDQRMRGRLADKSEGWFTLSKFLTPWSPRYRCTRSIDLTESLGADGAVVRKLHSGELVEALELPHFDDAQGVVRVRVRVEKDNTLGYATIREQQAVYLEALAPEKPREG</sequence>
<dbReference type="EMBL" id="CAJNDS010002268">
    <property type="protein sequence ID" value="CAE7402712.1"/>
    <property type="molecule type" value="Genomic_DNA"/>
</dbReference>
<feature type="coiled-coil region" evidence="1">
    <location>
        <begin position="1225"/>
        <end position="1252"/>
    </location>
</feature>
<feature type="coiled-coil region" evidence="1">
    <location>
        <begin position="782"/>
        <end position="809"/>
    </location>
</feature>
<accession>A0A812QSW6</accession>
<name>A0A812QSW6_9DINO</name>
<protein>
    <submittedName>
        <fullName evidence="2">Uncharacterized protein</fullName>
    </submittedName>
</protein>
<organism evidence="2 3">
    <name type="scientific">Symbiodinium natans</name>
    <dbReference type="NCBI Taxonomy" id="878477"/>
    <lineage>
        <taxon>Eukaryota</taxon>
        <taxon>Sar</taxon>
        <taxon>Alveolata</taxon>
        <taxon>Dinophyceae</taxon>
        <taxon>Suessiales</taxon>
        <taxon>Symbiodiniaceae</taxon>
        <taxon>Symbiodinium</taxon>
    </lineage>
</organism>
<keyword evidence="3" id="KW-1185">Reference proteome</keyword>
<evidence type="ECO:0000313" key="3">
    <source>
        <dbReference type="Proteomes" id="UP000604046"/>
    </source>
</evidence>
<feature type="coiled-coil region" evidence="1">
    <location>
        <begin position="79"/>
        <end position="279"/>
    </location>
</feature>
<comment type="caution">
    <text evidence="2">The sequence shown here is derived from an EMBL/GenBank/DDBJ whole genome shotgun (WGS) entry which is preliminary data.</text>
</comment>
<feature type="coiled-coil region" evidence="1">
    <location>
        <begin position="334"/>
        <end position="380"/>
    </location>
</feature>
<keyword evidence="1" id="KW-0175">Coiled coil</keyword>
<evidence type="ECO:0000313" key="2">
    <source>
        <dbReference type="EMBL" id="CAE7402712.1"/>
    </source>
</evidence>
<gene>
    <name evidence="2" type="ORF">SNAT2548_LOCUS21914</name>
</gene>
<proteinExistence type="predicted"/>
<evidence type="ECO:0000256" key="1">
    <source>
        <dbReference type="SAM" id="Coils"/>
    </source>
</evidence>
<dbReference type="OrthoDB" id="443135at2759"/>
<feature type="coiled-coil region" evidence="1">
    <location>
        <begin position="477"/>
        <end position="511"/>
    </location>
</feature>
<dbReference type="Proteomes" id="UP000604046">
    <property type="component" value="Unassembled WGS sequence"/>
</dbReference>
<reference evidence="2" key="1">
    <citation type="submission" date="2021-02" db="EMBL/GenBank/DDBJ databases">
        <authorList>
            <person name="Dougan E. K."/>
            <person name="Rhodes N."/>
            <person name="Thang M."/>
            <person name="Chan C."/>
        </authorList>
    </citation>
    <scope>NUCLEOTIDE SEQUENCE</scope>
</reference>